<dbReference type="RefSeq" id="WP_235056300.1">
    <property type="nucleotide sequence ID" value="NZ_JAKFHA010000025.1"/>
</dbReference>
<comment type="caution">
    <text evidence="4">The sequence shown here is derived from an EMBL/GenBank/DDBJ whole genome shotgun (WGS) entry which is preliminary data.</text>
</comment>
<sequence length="148" mass="15597">MMLEQAVAEQRPGERRTPEFVVFLLTAVADAGILAGGIWALLRANSRLDGKALTNAEHHDRLVNSALIMTVVLVLLVAIGIALFVFRHPAVGLAHLLPVLVAAVLLLQVAVDSGDKPPGRPKPAPSPASDPVACYGDYNPKAPPECNA</sequence>
<feature type="transmembrane region" description="Helical" evidence="2">
    <location>
        <begin position="20"/>
        <end position="42"/>
    </location>
</feature>
<name>A0AA41Q503_9ACTN</name>
<accession>A0AA41Q503</accession>
<evidence type="ECO:0000259" key="3">
    <source>
        <dbReference type="Pfam" id="PF19747"/>
    </source>
</evidence>
<protein>
    <submittedName>
        <fullName evidence="4">DUF6234 family protein</fullName>
    </submittedName>
</protein>
<reference evidence="4" key="1">
    <citation type="submission" date="2022-01" db="EMBL/GenBank/DDBJ databases">
        <title>Genome-Based Taxonomic Classification of the Phylum Actinobacteria.</title>
        <authorList>
            <person name="Gao Y."/>
        </authorList>
    </citation>
    <scope>NUCLEOTIDE SEQUENCE</scope>
    <source>
        <strain evidence="4">KLBMP 8922</strain>
    </source>
</reference>
<dbReference type="InterPro" id="IPR046201">
    <property type="entry name" value="DUF6234"/>
</dbReference>
<feature type="transmembrane region" description="Helical" evidence="2">
    <location>
        <begin position="92"/>
        <end position="111"/>
    </location>
</feature>
<gene>
    <name evidence="4" type="ORF">LZ495_31160</name>
</gene>
<proteinExistence type="predicted"/>
<keyword evidence="5" id="KW-1185">Reference proteome</keyword>
<evidence type="ECO:0000313" key="4">
    <source>
        <dbReference type="EMBL" id="MCF2531653.1"/>
    </source>
</evidence>
<dbReference type="EMBL" id="JAKFHA010000025">
    <property type="protein sequence ID" value="MCF2531653.1"/>
    <property type="molecule type" value="Genomic_DNA"/>
</dbReference>
<feature type="domain" description="DUF6234" evidence="3">
    <location>
        <begin position="30"/>
        <end position="136"/>
    </location>
</feature>
<feature type="region of interest" description="Disordered" evidence="1">
    <location>
        <begin position="114"/>
        <end position="136"/>
    </location>
</feature>
<keyword evidence="2" id="KW-0472">Membrane</keyword>
<evidence type="ECO:0000313" key="5">
    <source>
        <dbReference type="Proteomes" id="UP001165378"/>
    </source>
</evidence>
<keyword evidence="2" id="KW-1133">Transmembrane helix</keyword>
<feature type="transmembrane region" description="Helical" evidence="2">
    <location>
        <begin position="62"/>
        <end position="86"/>
    </location>
</feature>
<dbReference type="AlphaFoldDB" id="A0AA41Q503"/>
<evidence type="ECO:0000256" key="2">
    <source>
        <dbReference type="SAM" id="Phobius"/>
    </source>
</evidence>
<evidence type="ECO:0000256" key="1">
    <source>
        <dbReference type="SAM" id="MobiDB-lite"/>
    </source>
</evidence>
<dbReference type="Proteomes" id="UP001165378">
    <property type="component" value="Unassembled WGS sequence"/>
</dbReference>
<organism evidence="4 5">
    <name type="scientific">Yinghuangia soli</name>
    <dbReference type="NCBI Taxonomy" id="2908204"/>
    <lineage>
        <taxon>Bacteria</taxon>
        <taxon>Bacillati</taxon>
        <taxon>Actinomycetota</taxon>
        <taxon>Actinomycetes</taxon>
        <taxon>Kitasatosporales</taxon>
        <taxon>Streptomycetaceae</taxon>
        <taxon>Yinghuangia</taxon>
    </lineage>
</organism>
<keyword evidence="2" id="KW-0812">Transmembrane</keyword>
<dbReference type="Pfam" id="PF19747">
    <property type="entry name" value="DUF6234"/>
    <property type="match status" value="1"/>
</dbReference>